<dbReference type="GO" id="GO:0005634">
    <property type="term" value="C:nucleus"/>
    <property type="evidence" value="ECO:0007669"/>
    <property type="project" value="TreeGrafter"/>
</dbReference>
<dbReference type="InterPro" id="IPR010400">
    <property type="entry name" value="PITH_dom"/>
</dbReference>
<dbReference type="RefSeq" id="XP_013244944.1">
    <property type="nucleotide sequence ID" value="XM_013389490.1"/>
</dbReference>
<accession>A0A066WE91</accession>
<dbReference type="SUPFAM" id="SSF49785">
    <property type="entry name" value="Galactose-binding domain-like"/>
    <property type="match status" value="2"/>
</dbReference>
<dbReference type="InParanoid" id="A0A066WE91"/>
<reference evidence="4 5" key="1">
    <citation type="submission" date="2014-05" db="EMBL/GenBank/DDBJ databases">
        <title>Draft genome sequence of a rare smut relative, Tilletiaria anomala UBC 951.</title>
        <authorList>
            <consortium name="DOE Joint Genome Institute"/>
            <person name="Toome M."/>
            <person name="Kuo A."/>
            <person name="Henrissat B."/>
            <person name="Lipzen A."/>
            <person name="Tritt A."/>
            <person name="Yoshinaga Y."/>
            <person name="Zane M."/>
            <person name="Barry K."/>
            <person name="Grigoriev I.V."/>
            <person name="Spatafora J.W."/>
            <person name="Aimea M.C."/>
        </authorList>
    </citation>
    <scope>NUCLEOTIDE SEQUENCE [LARGE SCALE GENOMIC DNA]</scope>
    <source>
        <strain evidence="4 5">UBC 951</strain>
    </source>
</reference>
<dbReference type="InterPro" id="IPR045099">
    <property type="entry name" value="PITH1-like"/>
</dbReference>
<protein>
    <submittedName>
        <fullName evidence="4">DUF1000-domain-containing protein</fullName>
    </submittedName>
</protein>
<dbReference type="PANTHER" id="PTHR12175:SF1">
    <property type="entry name" value="PITH DOMAIN-CONTAINING PROTEIN 1"/>
    <property type="match status" value="1"/>
</dbReference>
<keyword evidence="5" id="KW-1185">Reference proteome</keyword>
<dbReference type="HOGENOM" id="CLU_072377_2_1_1"/>
<dbReference type="AlphaFoldDB" id="A0A066WE91"/>
<dbReference type="InterPro" id="IPR037047">
    <property type="entry name" value="PITH_dom_sf"/>
</dbReference>
<comment type="caution">
    <text evidence="4">The sequence shown here is derived from an EMBL/GenBank/DDBJ whole genome shotgun (WGS) entry which is preliminary data.</text>
</comment>
<dbReference type="EMBL" id="JMSN01000014">
    <property type="protein sequence ID" value="KDN52096.1"/>
    <property type="molecule type" value="Genomic_DNA"/>
</dbReference>
<dbReference type="Proteomes" id="UP000027361">
    <property type="component" value="Unassembled WGS sequence"/>
</dbReference>
<dbReference type="OrthoDB" id="2635at2759"/>
<feature type="domain" description="PITH" evidence="3">
    <location>
        <begin position="26"/>
        <end position="255"/>
    </location>
</feature>
<dbReference type="InterPro" id="IPR008979">
    <property type="entry name" value="Galactose-bd-like_sf"/>
</dbReference>
<dbReference type="Gene3D" id="2.60.120.470">
    <property type="entry name" value="PITH domain"/>
    <property type="match status" value="1"/>
</dbReference>
<organism evidence="4 5">
    <name type="scientific">Tilletiaria anomala (strain ATCC 24038 / CBS 436.72 / UBC 951)</name>
    <dbReference type="NCBI Taxonomy" id="1037660"/>
    <lineage>
        <taxon>Eukaryota</taxon>
        <taxon>Fungi</taxon>
        <taxon>Dikarya</taxon>
        <taxon>Basidiomycota</taxon>
        <taxon>Ustilaginomycotina</taxon>
        <taxon>Exobasidiomycetes</taxon>
        <taxon>Georgefischeriales</taxon>
        <taxon>Tilletiariaceae</taxon>
        <taxon>Tilletiaria</taxon>
    </lineage>
</organism>
<sequence length="278" mass="29144">MNCNDEVTTVDVAARRPGGSNGDHSGGGSGSEDDLNLYTFIDRDQVHGLNLADPPEQTAKAPIKPWDRRDDTSAYAESGVDDTFILTVPFTCAVRLKSVLLNPGIGDFAPRRVRAYVNRPDGVDFDDVTISYSFSSSSLSTRAAGPAAGPAALPAPSIETGMAGVFVAPMARAPASAVGNVGSGKPQADFALLEGTPGVVEYPLPIARFANTNSVSIVFSHSQAGDLSRLYYLGFRGTALQLKQEPGEKLDIGAANAADAPVNSVRERYGAAQNTNVR</sequence>
<name>A0A066WE91_TILAU</name>
<dbReference type="GO" id="GO:0005737">
    <property type="term" value="C:cytoplasm"/>
    <property type="evidence" value="ECO:0007669"/>
    <property type="project" value="UniProtKB-ARBA"/>
</dbReference>
<dbReference type="GeneID" id="25263938"/>
<comment type="similarity">
    <text evidence="1">Belongs to the PITHD1 family.</text>
</comment>
<evidence type="ECO:0000313" key="4">
    <source>
        <dbReference type="EMBL" id="KDN52096.1"/>
    </source>
</evidence>
<evidence type="ECO:0000313" key="5">
    <source>
        <dbReference type="Proteomes" id="UP000027361"/>
    </source>
</evidence>
<feature type="compositionally biased region" description="Gly residues" evidence="2">
    <location>
        <begin position="19"/>
        <end position="30"/>
    </location>
</feature>
<dbReference type="PANTHER" id="PTHR12175">
    <property type="entry name" value="AD039 HT014 THIOREDOXIN FAMILY TRP26"/>
    <property type="match status" value="1"/>
</dbReference>
<feature type="region of interest" description="Disordered" evidence="2">
    <location>
        <begin position="1"/>
        <end position="34"/>
    </location>
</feature>
<evidence type="ECO:0000256" key="1">
    <source>
        <dbReference type="ARBA" id="ARBA00025788"/>
    </source>
</evidence>
<dbReference type="Pfam" id="PF06201">
    <property type="entry name" value="PITH"/>
    <property type="match status" value="2"/>
</dbReference>
<evidence type="ECO:0000256" key="2">
    <source>
        <dbReference type="SAM" id="MobiDB-lite"/>
    </source>
</evidence>
<evidence type="ECO:0000259" key="3">
    <source>
        <dbReference type="PROSITE" id="PS51532"/>
    </source>
</evidence>
<dbReference type="PROSITE" id="PS51532">
    <property type="entry name" value="PITH"/>
    <property type="match status" value="1"/>
</dbReference>
<proteinExistence type="inferred from homology"/>
<feature type="region of interest" description="Disordered" evidence="2">
    <location>
        <begin position="50"/>
        <end position="70"/>
    </location>
</feature>
<gene>
    <name evidence="4" type="ORF">K437DRAFT_254655</name>
</gene>